<feature type="compositionally biased region" description="Polar residues" evidence="1">
    <location>
        <begin position="1"/>
        <end position="10"/>
    </location>
</feature>
<evidence type="ECO:0000256" key="1">
    <source>
        <dbReference type="SAM" id="MobiDB-lite"/>
    </source>
</evidence>
<keyword evidence="3" id="KW-1185">Reference proteome</keyword>
<feature type="region of interest" description="Disordered" evidence="1">
    <location>
        <begin position="1"/>
        <end position="24"/>
    </location>
</feature>
<dbReference type="CDD" id="cd14688">
    <property type="entry name" value="bZIP_YAP"/>
    <property type="match status" value="1"/>
</dbReference>
<proteinExistence type="predicted"/>
<dbReference type="OrthoDB" id="4505928at2759"/>
<dbReference type="EMBL" id="MU005571">
    <property type="protein sequence ID" value="KAF2690475.1"/>
    <property type="molecule type" value="Genomic_DNA"/>
</dbReference>
<dbReference type="PANTHER" id="PTHR42070">
    <property type="entry name" value="FILAMENT ASSOCIATED PROTEIN, PUTATIVE (AFU_ORTHOLOGUE AFUA_8G06630)-RELATED"/>
    <property type="match status" value="1"/>
</dbReference>
<accession>A0A6G1JK07</accession>
<dbReference type="Proteomes" id="UP000799291">
    <property type="component" value="Unassembled WGS sequence"/>
</dbReference>
<gene>
    <name evidence="2" type="ORF">K458DRAFT_399780</name>
</gene>
<reference evidence="2" key="1">
    <citation type="journal article" date="2020" name="Stud. Mycol.">
        <title>101 Dothideomycetes genomes: a test case for predicting lifestyles and emergence of pathogens.</title>
        <authorList>
            <person name="Haridas S."/>
            <person name="Albert R."/>
            <person name="Binder M."/>
            <person name="Bloem J."/>
            <person name="Labutti K."/>
            <person name="Salamov A."/>
            <person name="Andreopoulos B."/>
            <person name="Baker S."/>
            <person name="Barry K."/>
            <person name="Bills G."/>
            <person name="Bluhm B."/>
            <person name="Cannon C."/>
            <person name="Castanera R."/>
            <person name="Culley D."/>
            <person name="Daum C."/>
            <person name="Ezra D."/>
            <person name="Gonzalez J."/>
            <person name="Henrissat B."/>
            <person name="Kuo A."/>
            <person name="Liang C."/>
            <person name="Lipzen A."/>
            <person name="Lutzoni F."/>
            <person name="Magnuson J."/>
            <person name="Mondo S."/>
            <person name="Nolan M."/>
            <person name="Ohm R."/>
            <person name="Pangilinan J."/>
            <person name="Park H.-J."/>
            <person name="Ramirez L."/>
            <person name="Alfaro M."/>
            <person name="Sun H."/>
            <person name="Tritt A."/>
            <person name="Yoshinaga Y."/>
            <person name="Zwiers L.-H."/>
            <person name="Turgeon B."/>
            <person name="Goodwin S."/>
            <person name="Spatafora J."/>
            <person name="Crous P."/>
            <person name="Grigoriev I."/>
        </authorList>
    </citation>
    <scope>NUCLEOTIDE SEQUENCE</scope>
    <source>
        <strain evidence="2">CBS 122367</strain>
    </source>
</reference>
<evidence type="ECO:0000313" key="2">
    <source>
        <dbReference type="EMBL" id="KAF2690475.1"/>
    </source>
</evidence>
<protein>
    <recommendedName>
        <fullName evidence="4">BZIP domain-containing protein</fullName>
    </recommendedName>
</protein>
<sequence>MSDSKASKAQNLARIRDNQRRSRARRKEYLHELETKLRSYEQMGIEASTEIQSAARRVLDENRKLRTLLHERGVSDTEIVIALGGPADRPYEHISAVSSLSAMLDRRNTCTIPSIPSCTSSPVSTHSSVVGFSPHAPTVPRVAIPVPRSAALHSNHISSPHTSVSGMDSPTSFHGGTFYRPPMTPASDVKTEDVQPYVPYDQVCTNSWTYQDDTQYITDPVSYYNSSYFDAANIIRTMRPESGAEYESELGRSFPRQDFCTNNPAMYNVLHRYAGPQSA</sequence>
<dbReference type="AlphaFoldDB" id="A0A6G1JK07"/>
<evidence type="ECO:0008006" key="4">
    <source>
        <dbReference type="Google" id="ProtNLM"/>
    </source>
</evidence>
<evidence type="ECO:0000313" key="3">
    <source>
        <dbReference type="Proteomes" id="UP000799291"/>
    </source>
</evidence>
<organism evidence="2 3">
    <name type="scientific">Lentithecium fluviatile CBS 122367</name>
    <dbReference type="NCBI Taxonomy" id="1168545"/>
    <lineage>
        <taxon>Eukaryota</taxon>
        <taxon>Fungi</taxon>
        <taxon>Dikarya</taxon>
        <taxon>Ascomycota</taxon>
        <taxon>Pezizomycotina</taxon>
        <taxon>Dothideomycetes</taxon>
        <taxon>Pleosporomycetidae</taxon>
        <taxon>Pleosporales</taxon>
        <taxon>Massarineae</taxon>
        <taxon>Lentitheciaceae</taxon>
        <taxon>Lentithecium</taxon>
    </lineage>
</organism>
<dbReference type="PANTHER" id="PTHR42070:SF1">
    <property type="entry name" value="FILAMENT ASSOCIATED PROTEIN, PUTATIVE (AFU_ORTHOLOGUE AFUA_8G06630)-RELATED"/>
    <property type="match status" value="1"/>
</dbReference>
<name>A0A6G1JK07_9PLEO</name>